<comment type="caution">
    <text evidence="8">The sequence shown here is derived from an EMBL/GenBank/DDBJ whole genome shotgun (WGS) entry which is preliminary data.</text>
</comment>
<keyword evidence="5" id="KW-0804">Transcription</keyword>
<sequence>MMPHRQAPPDRAGRSTARRDRFAEPAAAPPAEPGSGPLRGRASAGQSLPQRIVADIHQRITSGVLAPGDRLPSSRRLAAELGVSRGSVVSAYEQLVGEGYLMATHGGTRVDPALPRRVPLAAPGAPATAPAPAPAPLRPGSPDVSEVTSGLWRATWRAAAADPRPHPPQGSEELRALLAEHVRLTRRVTIDPRRILVTAGARDGLRLVLSAMRATGTIGVENPGYPSLRAIPRLLGWRMRPLARDADGALPESLEGVEAALLTPNHQFPAGGRMPAVRRHALLAAASSSGTLLIEDDFDADLHEAPAPLLASGTDGPVALLGSFSASLTPALGLGWVVVPEGLVDDVAQRCVPVSGIVQDAMTRYLRQDGLRRHAARARRLDRKRREVFLSVFPAGTPMEGGLHAVVPLTPGTDEAAAVARARTAGLGVEGLASYWSVEGRGGWPGIVLGLGSRSPERLRELLDVLREALGPGNIVG</sequence>
<keyword evidence="3" id="KW-0805">Transcription regulation</keyword>
<organism evidence="8 9">
    <name type="scientific">Actinomyces gaoshouyii</name>
    <dbReference type="NCBI Taxonomy" id="1960083"/>
    <lineage>
        <taxon>Bacteria</taxon>
        <taxon>Bacillati</taxon>
        <taxon>Actinomycetota</taxon>
        <taxon>Actinomycetes</taxon>
        <taxon>Actinomycetales</taxon>
        <taxon>Actinomycetaceae</taxon>
        <taxon>Actinomyces</taxon>
    </lineage>
</organism>
<dbReference type="PANTHER" id="PTHR46577:SF1">
    <property type="entry name" value="HTH-TYPE TRANSCRIPTIONAL REGULATORY PROTEIN GABR"/>
    <property type="match status" value="1"/>
</dbReference>
<dbReference type="InterPro" id="IPR004839">
    <property type="entry name" value="Aminotransferase_I/II_large"/>
</dbReference>
<comment type="similarity">
    <text evidence="1">In the C-terminal section; belongs to the class-I pyridoxal-phosphate-dependent aminotransferase family.</text>
</comment>
<keyword evidence="9" id="KW-1185">Reference proteome</keyword>
<feature type="domain" description="HTH gntR-type" evidence="7">
    <location>
        <begin position="46"/>
        <end position="113"/>
    </location>
</feature>
<dbReference type="PRINTS" id="PR00035">
    <property type="entry name" value="HTHGNTR"/>
</dbReference>
<dbReference type="AlphaFoldDB" id="A0A8H9H8K6"/>
<dbReference type="Pfam" id="PF00155">
    <property type="entry name" value="Aminotran_1_2"/>
    <property type="match status" value="1"/>
</dbReference>
<evidence type="ECO:0000256" key="6">
    <source>
        <dbReference type="SAM" id="MobiDB-lite"/>
    </source>
</evidence>
<dbReference type="InterPro" id="IPR036390">
    <property type="entry name" value="WH_DNA-bd_sf"/>
</dbReference>
<dbReference type="Proteomes" id="UP000614239">
    <property type="component" value="Unassembled WGS sequence"/>
</dbReference>
<dbReference type="SMART" id="SM00345">
    <property type="entry name" value="HTH_GNTR"/>
    <property type="match status" value="1"/>
</dbReference>
<dbReference type="RefSeq" id="WP_080462671.1">
    <property type="nucleotide sequence ID" value="NZ_BMNJ01000003.1"/>
</dbReference>
<dbReference type="SUPFAM" id="SSF53383">
    <property type="entry name" value="PLP-dependent transferases"/>
    <property type="match status" value="1"/>
</dbReference>
<dbReference type="GO" id="GO:0003700">
    <property type="term" value="F:DNA-binding transcription factor activity"/>
    <property type="evidence" value="ECO:0007669"/>
    <property type="project" value="InterPro"/>
</dbReference>
<proteinExistence type="inferred from homology"/>
<evidence type="ECO:0000313" key="9">
    <source>
        <dbReference type="Proteomes" id="UP000614239"/>
    </source>
</evidence>
<evidence type="ECO:0000256" key="5">
    <source>
        <dbReference type="ARBA" id="ARBA00023163"/>
    </source>
</evidence>
<feature type="compositionally biased region" description="Pro residues" evidence="6">
    <location>
        <begin position="129"/>
        <end position="139"/>
    </location>
</feature>
<dbReference type="SUPFAM" id="SSF46785">
    <property type="entry name" value="Winged helix' DNA-binding domain"/>
    <property type="match status" value="1"/>
</dbReference>
<feature type="compositionally biased region" description="Basic and acidic residues" evidence="6">
    <location>
        <begin position="7"/>
        <end position="23"/>
    </location>
</feature>
<name>A0A8H9H8K6_9ACTO</name>
<accession>A0A8H9H8K6</accession>
<dbReference type="GO" id="GO:0030170">
    <property type="term" value="F:pyridoxal phosphate binding"/>
    <property type="evidence" value="ECO:0007669"/>
    <property type="project" value="InterPro"/>
</dbReference>
<evidence type="ECO:0000259" key="7">
    <source>
        <dbReference type="PROSITE" id="PS50949"/>
    </source>
</evidence>
<dbReference type="EMBL" id="BMNJ01000003">
    <property type="protein sequence ID" value="GGO97671.1"/>
    <property type="molecule type" value="Genomic_DNA"/>
</dbReference>
<dbReference type="Pfam" id="PF00392">
    <property type="entry name" value="GntR"/>
    <property type="match status" value="1"/>
</dbReference>
<dbReference type="PROSITE" id="PS50949">
    <property type="entry name" value="HTH_GNTR"/>
    <property type="match status" value="1"/>
</dbReference>
<reference evidence="8" key="1">
    <citation type="journal article" date="2014" name="Int. J. Syst. Evol. Microbiol.">
        <title>Complete genome sequence of Corynebacterium casei LMG S-19264T (=DSM 44701T), isolated from a smear-ripened cheese.</title>
        <authorList>
            <consortium name="US DOE Joint Genome Institute (JGI-PGF)"/>
            <person name="Walter F."/>
            <person name="Albersmeier A."/>
            <person name="Kalinowski J."/>
            <person name="Ruckert C."/>
        </authorList>
    </citation>
    <scope>NUCLEOTIDE SEQUENCE</scope>
    <source>
        <strain evidence="8">CGMCC 4.7372</strain>
    </source>
</reference>
<dbReference type="InterPro" id="IPR015424">
    <property type="entry name" value="PyrdxlP-dep_Trfase"/>
</dbReference>
<dbReference type="InterPro" id="IPR036388">
    <property type="entry name" value="WH-like_DNA-bd_sf"/>
</dbReference>
<dbReference type="Gene3D" id="1.10.10.10">
    <property type="entry name" value="Winged helix-like DNA-binding domain superfamily/Winged helix DNA-binding domain"/>
    <property type="match status" value="1"/>
</dbReference>
<evidence type="ECO:0000256" key="1">
    <source>
        <dbReference type="ARBA" id="ARBA00005384"/>
    </source>
</evidence>
<feature type="region of interest" description="Disordered" evidence="6">
    <location>
        <begin position="120"/>
        <end position="144"/>
    </location>
</feature>
<dbReference type="GO" id="GO:0003677">
    <property type="term" value="F:DNA binding"/>
    <property type="evidence" value="ECO:0007669"/>
    <property type="project" value="UniProtKB-KW"/>
</dbReference>
<feature type="region of interest" description="Disordered" evidence="6">
    <location>
        <begin position="1"/>
        <end position="50"/>
    </location>
</feature>
<dbReference type="Gene3D" id="3.40.640.10">
    <property type="entry name" value="Type I PLP-dependent aspartate aminotransferase-like (Major domain)"/>
    <property type="match status" value="1"/>
</dbReference>
<dbReference type="InterPro" id="IPR015421">
    <property type="entry name" value="PyrdxlP-dep_Trfase_major"/>
</dbReference>
<protein>
    <submittedName>
        <fullName evidence="8">HTH-type pyridoxine biosynthesis transcriptional regulator PdxR</fullName>
    </submittedName>
</protein>
<dbReference type="InterPro" id="IPR000524">
    <property type="entry name" value="Tscrpt_reg_HTH_GntR"/>
</dbReference>
<evidence type="ECO:0000256" key="4">
    <source>
        <dbReference type="ARBA" id="ARBA00023125"/>
    </source>
</evidence>
<dbReference type="CDD" id="cd00609">
    <property type="entry name" value="AAT_like"/>
    <property type="match status" value="1"/>
</dbReference>
<keyword evidence="2" id="KW-0663">Pyridoxal phosphate</keyword>
<evidence type="ECO:0000256" key="3">
    <source>
        <dbReference type="ARBA" id="ARBA00023015"/>
    </source>
</evidence>
<dbReference type="CDD" id="cd07377">
    <property type="entry name" value="WHTH_GntR"/>
    <property type="match status" value="1"/>
</dbReference>
<dbReference type="InterPro" id="IPR051446">
    <property type="entry name" value="HTH_trans_reg/aminotransferase"/>
</dbReference>
<reference evidence="8" key="2">
    <citation type="submission" date="2020-09" db="EMBL/GenBank/DDBJ databases">
        <authorList>
            <person name="Sun Q."/>
            <person name="Zhou Y."/>
        </authorList>
    </citation>
    <scope>NUCLEOTIDE SEQUENCE</scope>
    <source>
        <strain evidence="8">CGMCC 4.7372</strain>
    </source>
</reference>
<keyword evidence="4" id="KW-0238">DNA-binding</keyword>
<dbReference type="PANTHER" id="PTHR46577">
    <property type="entry name" value="HTH-TYPE TRANSCRIPTIONAL REGULATORY PROTEIN GABR"/>
    <property type="match status" value="1"/>
</dbReference>
<gene>
    <name evidence="8" type="primary">pdxR</name>
    <name evidence="8" type="ORF">GCM10011612_10770</name>
</gene>
<evidence type="ECO:0000313" key="8">
    <source>
        <dbReference type="EMBL" id="GGO97671.1"/>
    </source>
</evidence>
<evidence type="ECO:0000256" key="2">
    <source>
        <dbReference type="ARBA" id="ARBA00022898"/>
    </source>
</evidence>